<dbReference type="EMBL" id="JANCLU010000010">
    <property type="protein sequence ID" value="MCP8939196.1"/>
    <property type="molecule type" value="Genomic_DNA"/>
</dbReference>
<feature type="compositionally biased region" description="Basic and acidic residues" evidence="7">
    <location>
        <begin position="682"/>
        <end position="705"/>
    </location>
</feature>
<organism evidence="9 10">
    <name type="scientific">Alsobacter ponti</name>
    <dbReference type="NCBI Taxonomy" id="2962936"/>
    <lineage>
        <taxon>Bacteria</taxon>
        <taxon>Pseudomonadati</taxon>
        <taxon>Pseudomonadota</taxon>
        <taxon>Alphaproteobacteria</taxon>
        <taxon>Hyphomicrobiales</taxon>
        <taxon>Alsobacteraceae</taxon>
        <taxon>Alsobacter</taxon>
    </lineage>
</organism>
<proteinExistence type="inferred from homology"/>
<feature type="compositionally biased region" description="Low complexity" evidence="7">
    <location>
        <begin position="706"/>
        <end position="715"/>
    </location>
</feature>
<dbReference type="InterPro" id="IPR050343">
    <property type="entry name" value="RsuA_PseudoU_synthase"/>
</dbReference>
<feature type="compositionally biased region" description="Basic and acidic residues" evidence="7">
    <location>
        <begin position="246"/>
        <end position="258"/>
    </location>
</feature>
<dbReference type="SUPFAM" id="SSF55120">
    <property type="entry name" value="Pseudouridine synthase"/>
    <property type="match status" value="1"/>
</dbReference>
<feature type="region of interest" description="Disordered" evidence="7">
    <location>
        <begin position="1"/>
        <end position="283"/>
    </location>
</feature>
<dbReference type="InterPro" id="IPR000748">
    <property type="entry name" value="PsdUridine_synth_RsuA/RluB/E/F"/>
</dbReference>
<dbReference type="InterPro" id="IPR002942">
    <property type="entry name" value="S4_RNA-bd"/>
</dbReference>
<dbReference type="Proteomes" id="UP001205890">
    <property type="component" value="Unassembled WGS sequence"/>
</dbReference>
<evidence type="ECO:0000256" key="3">
    <source>
        <dbReference type="ARBA" id="ARBA00022884"/>
    </source>
</evidence>
<evidence type="ECO:0000256" key="7">
    <source>
        <dbReference type="SAM" id="MobiDB-lite"/>
    </source>
</evidence>
<dbReference type="InterPro" id="IPR042092">
    <property type="entry name" value="PsdUridine_s_RsuA/RluB/E/F_cat"/>
</dbReference>
<dbReference type="PANTHER" id="PTHR47683:SF3">
    <property type="entry name" value="RIBOSOMAL LARGE SUBUNIT PSEUDOURIDINE SYNTHASE B"/>
    <property type="match status" value="1"/>
</dbReference>
<dbReference type="PROSITE" id="PS01149">
    <property type="entry name" value="PSI_RSU"/>
    <property type="match status" value="1"/>
</dbReference>
<dbReference type="NCBIfam" id="TIGR00093">
    <property type="entry name" value="pseudouridine synthase"/>
    <property type="match status" value="1"/>
</dbReference>
<accession>A0ABT1LCG5</accession>
<evidence type="ECO:0000313" key="9">
    <source>
        <dbReference type="EMBL" id="MCP8939196.1"/>
    </source>
</evidence>
<feature type="domain" description="RNA-binding S4" evidence="8">
    <location>
        <begin position="288"/>
        <end position="350"/>
    </location>
</feature>
<feature type="compositionally biased region" description="Basic and acidic residues" evidence="7">
    <location>
        <begin position="47"/>
        <end position="125"/>
    </location>
</feature>
<evidence type="ECO:0000256" key="6">
    <source>
        <dbReference type="RuleBase" id="RU003887"/>
    </source>
</evidence>
<feature type="compositionally biased region" description="Basic and acidic residues" evidence="7">
    <location>
        <begin position="648"/>
        <end position="675"/>
    </location>
</feature>
<dbReference type="Pfam" id="PF00849">
    <property type="entry name" value="PseudoU_synth_2"/>
    <property type="match status" value="1"/>
</dbReference>
<dbReference type="PANTHER" id="PTHR47683">
    <property type="entry name" value="PSEUDOURIDINE SYNTHASE FAMILY PROTEIN-RELATED"/>
    <property type="match status" value="1"/>
</dbReference>
<keyword evidence="10" id="KW-1185">Reference proteome</keyword>
<comment type="similarity">
    <text evidence="2 6">Belongs to the pseudouridine synthase RsuA family.</text>
</comment>
<dbReference type="Gene3D" id="3.30.70.580">
    <property type="entry name" value="Pseudouridine synthase I, catalytic domain, N-terminal subdomain"/>
    <property type="match status" value="1"/>
</dbReference>
<name>A0ABT1LCG5_9HYPH</name>
<keyword evidence="4 6" id="KW-0413">Isomerase</keyword>
<dbReference type="InterPro" id="IPR020103">
    <property type="entry name" value="PsdUridine_synth_cat_dom_sf"/>
</dbReference>
<dbReference type="SMART" id="SM00363">
    <property type="entry name" value="S4"/>
    <property type="match status" value="1"/>
</dbReference>
<protein>
    <recommendedName>
        <fullName evidence="6">Pseudouridine synthase</fullName>
        <ecNumber evidence="6">5.4.99.-</ecNumber>
    </recommendedName>
</protein>
<sequence>MVLLATRPALCYQPDMSDKTKKGGGGSKGRPPASRGARPTSGGPGARGDKPFRRGPDERAPRGDRPREARAPRDDRPRQDRPREDRPRDAGPPRERPNRDNRPAGEGRAPREGFRPGGPRGDRPAGGRGGFGGRAEREGGERPFRARSAEGDARRARPDDRPAQGGERPFRARRDDRPAQGDAPRGRRDDRPAQGGERPFRARRDDRPAQGGERPFRARRDDRPAQGGERPFRARRADRPAQGGERPFRARRDERPARGEASPVRARREDAARGSRVNAPKPRGEVAERIAKVMARAGLCSRRDAEAWIEAGRVTVNGQAISSPALDVTPSDAITVDGQKLPSRERTRLFLFHKPRGLVTTARDPEGRTTVFERLPRGLPRVVAVGRLDINTEGLLLLTNDGGLSRVLELPETGWLRRYRVRAFGGISQDRLDALAAGVTIDGMHYGPVDAALEREKGDNVWLTIGLREGKNREVKRILEHLGLQVNRLIRVSYGPFQLGNLPEGEVEEVRTRVLADQLGDELAEQAQVDFEAPVFVYDEDEEDRPAVRTRPPAPRQAAPRQAAPREERRESRHEDRGRDRGDERRERPARAPREGFRERPERGRDAGREHAEERPRPPRRHPTEPLRSVWRAEDTEAMAPKGKIPRRGADPKLARAEGADKPRKRGPDVTDRRGRAVQVERVPRDPASEIREPARRPARPRADAPAETTAAPRRNLWTEDAAPRARAERPDDRPSRPRGERPGGERPGSERPRGERPRGERPAGGRSFGDRPGGFKPRGDRPGGERQGGDRPGGDRPSRNGKPGSRPQGAGGKPRGPGGPRPGGGGGARPRPPRAR</sequence>
<dbReference type="Gene3D" id="3.30.70.1560">
    <property type="entry name" value="Alpha-L RNA-binding motif"/>
    <property type="match status" value="1"/>
</dbReference>
<dbReference type="SUPFAM" id="SSF55174">
    <property type="entry name" value="Alpha-L RNA-binding motif"/>
    <property type="match status" value="1"/>
</dbReference>
<dbReference type="Gene3D" id="3.10.290.10">
    <property type="entry name" value="RNA-binding S4 domain"/>
    <property type="match status" value="1"/>
</dbReference>
<dbReference type="InterPro" id="IPR018496">
    <property type="entry name" value="PsdUridine_synth_RsuA/RluB_CS"/>
</dbReference>
<dbReference type="InterPro" id="IPR006145">
    <property type="entry name" value="PsdUridine_synth_RsuA/RluA"/>
</dbReference>
<feature type="compositionally biased region" description="Gly residues" evidence="7">
    <location>
        <begin position="810"/>
        <end position="829"/>
    </location>
</feature>
<feature type="compositionally biased region" description="Basic and acidic residues" evidence="7">
    <location>
        <begin position="564"/>
        <end position="635"/>
    </location>
</feature>
<feature type="compositionally biased region" description="Basic and acidic residues" evidence="7">
    <location>
        <begin position="134"/>
        <end position="239"/>
    </location>
</feature>
<keyword evidence="3 5" id="KW-0694">RNA-binding</keyword>
<dbReference type="Pfam" id="PF01479">
    <property type="entry name" value="S4"/>
    <property type="match status" value="1"/>
</dbReference>
<dbReference type="PROSITE" id="PS50889">
    <property type="entry name" value="S4"/>
    <property type="match status" value="1"/>
</dbReference>
<evidence type="ECO:0000256" key="2">
    <source>
        <dbReference type="ARBA" id="ARBA00008348"/>
    </source>
</evidence>
<dbReference type="InterPro" id="IPR020094">
    <property type="entry name" value="TruA/RsuA/RluB/E/F_N"/>
</dbReference>
<dbReference type="InterPro" id="IPR036986">
    <property type="entry name" value="S4_RNA-bd_sf"/>
</dbReference>
<feature type="region of interest" description="Disordered" evidence="7">
    <location>
        <begin position="539"/>
        <end position="837"/>
    </location>
</feature>
<feature type="compositionally biased region" description="Basic and acidic residues" evidence="7">
    <location>
        <begin position="778"/>
        <end position="799"/>
    </location>
</feature>
<feature type="compositionally biased region" description="Basic and acidic residues" evidence="7">
    <location>
        <begin position="722"/>
        <end position="764"/>
    </location>
</feature>
<evidence type="ECO:0000313" key="10">
    <source>
        <dbReference type="Proteomes" id="UP001205890"/>
    </source>
</evidence>
<comment type="catalytic activity">
    <reaction evidence="1">
        <text>a uridine in RNA = a pseudouridine in RNA</text>
        <dbReference type="Rhea" id="RHEA:48348"/>
        <dbReference type="Rhea" id="RHEA-COMP:12068"/>
        <dbReference type="Rhea" id="RHEA-COMP:12069"/>
        <dbReference type="ChEBI" id="CHEBI:65314"/>
        <dbReference type="ChEBI" id="CHEBI:65315"/>
    </reaction>
</comment>
<evidence type="ECO:0000256" key="5">
    <source>
        <dbReference type="PROSITE-ProRule" id="PRU00182"/>
    </source>
</evidence>
<evidence type="ECO:0000259" key="8">
    <source>
        <dbReference type="SMART" id="SM00363"/>
    </source>
</evidence>
<comment type="caution">
    <text evidence="9">The sequence shown here is derived from an EMBL/GenBank/DDBJ whole genome shotgun (WGS) entry which is preliminary data.</text>
</comment>
<dbReference type="CDD" id="cd00165">
    <property type="entry name" value="S4"/>
    <property type="match status" value="1"/>
</dbReference>
<dbReference type="EC" id="5.4.99.-" evidence="6"/>
<reference evidence="9 10" key="1">
    <citation type="submission" date="2022-07" db="EMBL/GenBank/DDBJ databases">
        <authorList>
            <person name="Li W.-J."/>
            <person name="Deng Q.-Q."/>
        </authorList>
    </citation>
    <scope>NUCLEOTIDE SEQUENCE [LARGE SCALE GENOMIC DNA]</scope>
    <source>
        <strain evidence="9 10">SYSU M60028</strain>
    </source>
</reference>
<gene>
    <name evidence="9" type="ORF">NK718_11770</name>
</gene>
<evidence type="ECO:0000256" key="4">
    <source>
        <dbReference type="ARBA" id="ARBA00023235"/>
    </source>
</evidence>
<evidence type="ECO:0000256" key="1">
    <source>
        <dbReference type="ARBA" id="ARBA00000073"/>
    </source>
</evidence>